<dbReference type="GO" id="GO:0003723">
    <property type="term" value="F:RNA binding"/>
    <property type="evidence" value="ECO:0007669"/>
    <property type="project" value="UniProtKB-KW"/>
</dbReference>
<dbReference type="GO" id="GO:0003968">
    <property type="term" value="F:RNA-directed RNA polymerase activity"/>
    <property type="evidence" value="ECO:0007669"/>
    <property type="project" value="UniProtKB-KW"/>
</dbReference>
<organism evidence="4 5">
    <name type="scientific">Adineta steineri</name>
    <dbReference type="NCBI Taxonomy" id="433720"/>
    <lineage>
        <taxon>Eukaryota</taxon>
        <taxon>Metazoa</taxon>
        <taxon>Spiralia</taxon>
        <taxon>Gnathifera</taxon>
        <taxon>Rotifera</taxon>
        <taxon>Eurotatoria</taxon>
        <taxon>Bdelloidea</taxon>
        <taxon>Adinetida</taxon>
        <taxon>Adinetidae</taxon>
        <taxon>Adineta</taxon>
    </lineage>
</organism>
<accession>A0A819SQT1</accession>
<comment type="caution">
    <text evidence="4">The sequence shown here is derived from an EMBL/GenBank/DDBJ whole genome shotgun (WGS) entry which is preliminary data.</text>
</comment>
<evidence type="ECO:0000313" key="3">
    <source>
        <dbReference type="EMBL" id="CAF0746889.1"/>
    </source>
</evidence>
<dbReference type="AlphaFoldDB" id="A0A819SQT1"/>
<comment type="similarity">
    <text evidence="1">Belongs to the RdRP family.</text>
</comment>
<evidence type="ECO:0000313" key="4">
    <source>
        <dbReference type="EMBL" id="CAF4065896.1"/>
    </source>
</evidence>
<dbReference type="EC" id="2.7.7.48" evidence="1"/>
<comment type="catalytic activity">
    <reaction evidence="1">
        <text>RNA(n) + a ribonucleoside 5'-triphosphate = RNA(n+1) + diphosphate</text>
        <dbReference type="Rhea" id="RHEA:21248"/>
        <dbReference type="Rhea" id="RHEA-COMP:14527"/>
        <dbReference type="Rhea" id="RHEA-COMP:17342"/>
        <dbReference type="ChEBI" id="CHEBI:33019"/>
        <dbReference type="ChEBI" id="CHEBI:61557"/>
        <dbReference type="ChEBI" id="CHEBI:140395"/>
        <dbReference type="EC" id="2.7.7.48"/>
    </reaction>
</comment>
<dbReference type="GO" id="GO:0031380">
    <property type="term" value="C:nuclear RNA-directed RNA polymerase complex"/>
    <property type="evidence" value="ECO:0007669"/>
    <property type="project" value="TreeGrafter"/>
</dbReference>
<feature type="domain" description="RDRP core" evidence="2">
    <location>
        <begin position="387"/>
        <end position="640"/>
    </location>
</feature>
<protein>
    <recommendedName>
        <fullName evidence="1">RNA-dependent RNA polymerase</fullName>
        <ecNumber evidence="1">2.7.7.48</ecNumber>
    </recommendedName>
</protein>
<dbReference type="Proteomes" id="UP000663845">
    <property type="component" value="Unassembled WGS sequence"/>
</dbReference>
<proteinExistence type="inferred from homology"/>
<dbReference type="EMBL" id="CAJNOG010000011">
    <property type="protein sequence ID" value="CAF0746889.1"/>
    <property type="molecule type" value="Genomic_DNA"/>
</dbReference>
<keyword evidence="1" id="KW-0696">RNA-directed RNA polymerase</keyword>
<keyword evidence="1" id="KW-0548">Nucleotidyltransferase</keyword>
<gene>
    <name evidence="3" type="ORF">JYZ213_LOCUS2238</name>
    <name evidence="4" type="ORF">OXD698_LOCUS33422</name>
</gene>
<dbReference type="Pfam" id="PF05183">
    <property type="entry name" value="RdRP"/>
    <property type="match status" value="1"/>
</dbReference>
<keyword evidence="1" id="KW-0808">Transferase</keyword>
<keyword evidence="1" id="KW-0694">RNA-binding</keyword>
<dbReference type="EMBL" id="CAJOAZ010004577">
    <property type="protein sequence ID" value="CAF4065896.1"/>
    <property type="molecule type" value="Genomic_DNA"/>
</dbReference>
<dbReference type="InterPro" id="IPR007855">
    <property type="entry name" value="RDRP"/>
</dbReference>
<dbReference type="PANTHER" id="PTHR23079:SF55">
    <property type="entry name" value="RNA-DIRECTED RNA POLYMERASE"/>
    <property type="match status" value="1"/>
</dbReference>
<sequence length="668" mass="77626">MDAERAVIQPEPDGWDKKVPCFFKNLEPNAREIIHKNLIYYFKSTNFDSLVKEPGNEEYSFECTRDHAISIRDNLHLILTSSYTNVWFTINTLPLHKLQEHLLSDKKTVRHQPAKVSFSFGSLYSTKLFYNHTSEFNCAGSIKVWFERSRAASLILKMHSLNKTITIPIRYIQKTLLVNRGHENQPIQIILMLNSAVKIEENETNINSFTRIGNDEIPNSFTDIISKSSALFLQFDPPANAWPFLLSLPIVGHTDNNKRQDGNFHINFALFTMEDWPNMNAIEKPCFNSFKSQYSIEMLHSLGYIFTDKYTKSQAAQKSFIKIERDFTNEFHNVCSRIYKALKGNQCLDFDDLIRLHTPNTNTSNNMSIDMTYMDDQNVFIRHITLTPMCVIFNPLIRERSNRALRIRGTEKYIRVCIREENNENLDTLTAEIRLRFKQKMFTDGIMCMNKRYYFVGASTNQMKKFSYWFTALNDGETIDQVRTQFGDFTAIKNLATFVARVGLYFSTSFATGIRFSYINRSSNSINIPGAGSPASSSLSDWSWMQPRSWFKKSSDIPSVFQIRMAGCKGILMIDPESAHDDYYIKVRDSMVKFESDDWILHICDYSRPMPLSLNNQIIRLLSDLGNKLEIFESLQNRMSKPLVWHPPEDTYLNVFDSELINDQQLRY</sequence>
<evidence type="ECO:0000313" key="5">
    <source>
        <dbReference type="Proteomes" id="UP000663844"/>
    </source>
</evidence>
<dbReference type="InterPro" id="IPR057596">
    <property type="entry name" value="RDRP_core"/>
</dbReference>
<dbReference type="Proteomes" id="UP000663844">
    <property type="component" value="Unassembled WGS sequence"/>
</dbReference>
<dbReference type="GO" id="GO:0030422">
    <property type="term" value="P:siRNA processing"/>
    <property type="evidence" value="ECO:0007669"/>
    <property type="project" value="TreeGrafter"/>
</dbReference>
<evidence type="ECO:0000256" key="1">
    <source>
        <dbReference type="RuleBase" id="RU363098"/>
    </source>
</evidence>
<reference evidence="4" key="1">
    <citation type="submission" date="2021-02" db="EMBL/GenBank/DDBJ databases">
        <authorList>
            <person name="Nowell W R."/>
        </authorList>
    </citation>
    <scope>NUCLEOTIDE SEQUENCE</scope>
</reference>
<name>A0A819SQT1_9BILA</name>
<evidence type="ECO:0000259" key="2">
    <source>
        <dbReference type="Pfam" id="PF05183"/>
    </source>
</evidence>
<dbReference type="PANTHER" id="PTHR23079">
    <property type="entry name" value="RNA-DEPENDENT RNA POLYMERASE"/>
    <property type="match status" value="1"/>
</dbReference>